<dbReference type="EMBL" id="FUXP01000005">
    <property type="protein sequence ID" value="SKA02641.1"/>
    <property type="molecule type" value="Genomic_DNA"/>
</dbReference>
<reference evidence="2 3" key="1">
    <citation type="submission" date="2017-02" db="EMBL/GenBank/DDBJ databases">
        <authorList>
            <person name="Peterson S.W."/>
        </authorList>
    </citation>
    <scope>NUCLEOTIDE SEQUENCE [LARGE SCALE GENOMIC DNA]</scope>
    <source>
        <strain evidence="2 3">DSM 21749</strain>
    </source>
</reference>
<dbReference type="OrthoDB" id="5974698at2"/>
<keyword evidence="1" id="KW-0732">Signal</keyword>
<evidence type="ECO:0000256" key="1">
    <source>
        <dbReference type="SAM" id="SignalP"/>
    </source>
</evidence>
<dbReference type="AlphaFoldDB" id="A0A1T4QGL4"/>
<sequence>MRLMLIPFVIAAVAMPALAADPKPEIERPTGKAQADGAAHSLRTIPEACARLEGRFTGNAESEYDFKVVRTSAGCQARARFVDPDAGPATADGWILNDVITVPRAECPSRQAVVKVWRKPGQATTPELDAQGRARIYLGDSTEAAKAKRLPKVDVYAAEVALTGQACG</sequence>
<feature type="chain" id="PRO_5012617220" description="Secreted protein" evidence="1">
    <location>
        <begin position="20"/>
        <end position="168"/>
    </location>
</feature>
<name>A0A1T4QGL4_9GAMM</name>
<dbReference type="Proteomes" id="UP000190061">
    <property type="component" value="Unassembled WGS sequence"/>
</dbReference>
<dbReference type="RefSeq" id="WP_143814213.1">
    <property type="nucleotide sequence ID" value="NZ_FUXP01000005.1"/>
</dbReference>
<protein>
    <recommendedName>
        <fullName evidence="4">Secreted protein</fullName>
    </recommendedName>
</protein>
<evidence type="ECO:0008006" key="4">
    <source>
        <dbReference type="Google" id="ProtNLM"/>
    </source>
</evidence>
<keyword evidence="3" id="KW-1185">Reference proteome</keyword>
<feature type="signal peptide" evidence="1">
    <location>
        <begin position="1"/>
        <end position="19"/>
    </location>
</feature>
<accession>A0A1T4QGL4</accession>
<evidence type="ECO:0000313" key="2">
    <source>
        <dbReference type="EMBL" id="SKA02641.1"/>
    </source>
</evidence>
<evidence type="ECO:0000313" key="3">
    <source>
        <dbReference type="Proteomes" id="UP000190061"/>
    </source>
</evidence>
<proteinExistence type="predicted"/>
<organism evidence="2 3">
    <name type="scientific">Lysobacter spongiicola DSM 21749</name>
    <dbReference type="NCBI Taxonomy" id="1122188"/>
    <lineage>
        <taxon>Bacteria</taxon>
        <taxon>Pseudomonadati</taxon>
        <taxon>Pseudomonadota</taxon>
        <taxon>Gammaproteobacteria</taxon>
        <taxon>Lysobacterales</taxon>
        <taxon>Lysobacteraceae</taxon>
        <taxon>Novilysobacter</taxon>
    </lineage>
</organism>
<gene>
    <name evidence="2" type="ORF">SAMN02745674_01597</name>
</gene>